<accession>A0A1W6Z275</accession>
<organism evidence="1 2">
    <name type="scientific">Bordetella genomosp. 9</name>
    <dbReference type="NCBI Taxonomy" id="1416803"/>
    <lineage>
        <taxon>Bacteria</taxon>
        <taxon>Pseudomonadati</taxon>
        <taxon>Pseudomonadota</taxon>
        <taxon>Betaproteobacteria</taxon>
        <taxon>Burkholderiales</taxon>
        <taxon>Alcaligenaceae</taxon>
        <taxon>Bordetella</taxon>
    </lineage>
</organism>
<dbReference type="RefSeq" id="WP_086072892.1">
    <property type="nucleotide sequence ID" value="NZ_CP021109.1"/>
</dbReference>
<dbReference type="EMBL" id="CP021109">
    <property type="protein sequence ID" value="ARP87492.1"/>
    <property type="molecule type" value="Genomic_DNA"/>
</dbReference>
<proteinExistence type="predicted"/>
<reference evidence="1 2" key="1">
    <citation type="submission" date="2017-05" db="EMBL/GenBank/DDBJ databases">
        <title>Complete and WGS of Bordetella genogroups.</title>
        <authorList>
            <person name="Spilker T."/>
            <person name="LiPuma J."/>
        </authorList>
    </citation>
    <scope>NUCLEOTIDE SEQUENCE [LARGE SCALE GENOMIC DNA]</scope>
    <source>
        <strain evidence="1 2">AU17164</strain>
    </source>
</reference>
<name>A0A1W6Z275_9BORD</name>
<dbReference type="InterPro" id="IPR008318">
    <property type="entry name" value="UCP030820"/>
</dbReference>
<sequence length="179" mass="19811">MPDTQPVHNLIRYGRLTADTSRRFEPAPDGGALLPPDEPDWIVPLQTWLASRDDLRRRQHPVAILLGPDADPDTLLENGARTIDPAGIAFIAIEFPVYTDGRGYSIAQILRTHLGWQGELRAIGDVLIDTVNYQARCGFDSFLVKPGHDPVKALKALKTFSHPHQRGYATPPEPQLHAA</sequence>
<protein>
    <recommendedName>
        <fullName evidence="3">Oxidoreductase</fullName>
    </recommendedName>
</protein>
<evidence type="ECO:0008006" key="3">
    <source>
        <dbReference type="Google" id="ProtNLM"/>
    </source>
</evidence>
<dbReference type="Proteomes" id="UP000194139">
    <property type="component" value="Chromosome"/>
</dbReference>
<evidence type="ECO:0000313" key="1">
    <source>
        <dbReference type="EMBL" id="ARP87492.1"/>
    </source>
</evidence>
<evidence type="ECO:0000313" key="2">
    <source>
        <dbReference type="Proteomes" id="UP000194139"/>
    </source>
</evidence>
<dbReference type="AlphaFoldDB" id="A0A1W6Z275"/>
<gene>
    <name evidence="1" type="ORF">CAL13_15725</name>
</gene>
<keyword evidence="2" id="KW-1185">Reference proteome</keyword>
<dbReference type="Pfam" id="PF06073">
    <property type="entry name" value="DUF934"/>
    <property type="match status" value="1"/>
</dbReference>